<evidence type="ECO:0000313" key="1">
    <source>
        <dbReference type="EMBL" id="GFQ97501.1"/>
    </source>
</evidence>
<comment type="caution">
    <text evidence="1">The sequence shown here is derived from an EMBL/GenBank/DDBJ whole genome shotgun (WGS) entry which is preliminary data.</text>
</comment>
<dbReference type="Proteomes" id="UP000887116">
    <property type="component" value="Unassembled WGS sequence"/>
</dbReference>
<dbReference type="AlphaFoldDB" id="A0A8X6L6V1"/>
<gene>
    <name evidence="1" type="ORF">TNCT_350711</name>
</gene>
<dbReference type="EMBL" id="BMAO01024752">
    <property type="protein sequence ID" value="GFQ97501.1"/>
    <property type="molecule type" value="Genomic_DNA"/>
</dbReference>
<evidence type="ECO:0000313" key="2">
    <source>
        <dbReference type="Proteomes" id="UP000887116"/>
    </source>
</evidence>
<proteinExistence type="predicted"/>
<accession>A0A8X6L6V1</accession>
<sequence>MHTNLFNSVLNSASDSRKTNFSLKLFRKLINLLNNMTLLPPSARFPLADPRAVDILPRCVTPRSLPINESIPLEAIPPNKWQFTN</sequence>
<name>A0A8X6L6V1_TRICU</name>
<organism evidence="1 2">
    <name type="scientific">Trichonephila clavata</name>
    <name type="common">Joro spider</name>
    <name type="synonym">Nephila clavata</name>
    <dbReference type="NCBI Taxonomy" id="2740835"/>
    <lineage>
        <taxon>Eukaryota</taxon>
        <taxon>Metazoa</taxon>
        <taxon>Ecdysozoa</taxon>
        <taxon>Arthropoda</taxon>
        <taxon>Chelicerata</taxon>
        <taxon>Arachnida</taxon>
        <taxon>Araneae</taxon>
        <taxon>Araneomorphae</taxon>
        <taxon>Entelegynae</taxon>
        <taxon>Araneoidea</taxon>
        <taxon>Nephilidae</taxon>
        <taxon>Trichonephila</taxon>
    </lineage>
</organism>
<reference evidence="1" key="1">
    <citation type="submission" date="2020-07" db="EMBL/GenBank/DDBJ databases">
        <title>Multicomponent nature underlies the extraordinary mechanical properties of spider dragline silk.</title>
        <authorList>
            <person name="Kono N."/>
            <person name="Nakamura H."/>
            <person name="Mori M."/>
            <person name="Yoshida Y."/>
            <person name="Ohtoshi R."/>
            <person name="Malay A.D."/>
            <person name="Moran D.A.P."/>
            <person name="Tomita M."/>
            <person name="Numata K."/>
            <person name="Arakawa K."/>
        </authorList>
    </citation>
    <scope>NUCLEOTIDE SEQUENCE</scope>
</reference>
<keyword evidence="2" id="KW-1185">Reference proteome</keyword>
<protein>
    <submittedName>
        <fullName evidence="1">Uncharacterized protein</fullName>
    </submittedName>
</protein>